<dbReference type="SUPFAM" id="SSF50475">
    <property type="entry name" value="FMN-binding split barrel"/>
    <property type="match status" value="1"/>
</dbReference>
<feature type="binding site" evidence="10">
    <location>
        <begin position="7"/>
        <end position="10"/>
    </location>
    <ligand>
        <name>substrate</name>
    </ligand>
</feature>
<comment type="similarity">
    <text evidence="3 9">Belongs to the pyridoxamine 5'-phosphate oxidase family.</text>
</comment>
<dbReference type="PANTHER" id="PTHR10851:SF0">
    <property type="entry name" value="PYRIDOXINE-5'-PHOSPHATE OXIDASE"/>
    <property type="match status" value="1"/>
</dbReference>
<dbReference type="EMBL" id="JAGSPN010000010">
    <property type="protein sequence ID" value="MBR7783135.1"/>
    <property type="molecule type" value="Genomic_DNA"/>
</dbReference>
<dbReference type="InterPro" id="IPR012349">
    <property type="entry name" value="Split_barrel_FMN-bd"/>
</dbReference>
<feature type="domain" description="Pyridoxamine 5'-phosphate oxidase N-terminal" evidence="12">
    <location>
        <begin position="33"/>
        <end position="155"/>
    </location>
</feature>
<gene>
    <name evidence="9 14" type="primary">pdxH</name>
    <name evidence="14" type="ORF">KDM89_13360</name>
</gene>
<comment type="catalytic activity">
    <reaction evidence="9">
        <text>pyridoxine 5'-phosphate + O2 = pyridoxal 5'-phosphate + H2O2</text>
        <dbReference type="Rhea" id="RHEA:15149"/>
        <dbReference type="ChEBI" id="CHEBI:15379"/>
        <dbReference type="ChEBI" id="CHEBI:16240"/>
        <dbReference type="ChEBI" id="CHEBI:58589"/>
        <dbReference type="ChEBI" id="CHEBI:597326"/>
        <dbReference type="EC" id="1.4.3.5"/>
    </reaction>
</comment>
<keyword evidence="7 9" id="KW-0560">Oxidoreductase</keyword>
<evidence type="ECO:0000256" key="3">
    <source>
        <dbReference type="ARBA" id="ARBA00007301"/>
    </source>
</evidence>
<dbReference type="RefSeq" id="WP_212688432.1">
    <property type="nucleotide sequence ID" value="NZ_JAGSPN010000010.1"/>
</dbReference>
<dbReference type="PIRSF" id="PIRSF000190">
    <property type="entry name" value="Pyd_amn-ph_oxd"/>
    <property type="match status" value="1"/>
</dbReference>
<dbReference type="NCBIfam" id="NF004231">
    <property type="entry name" value="PRK05679.1"/>
    <property type="match status" value="1"/>
</dbReference>
<comment type="cofactor">
    <cofactor evidence="9 11">
        <name>FMN</name>
        <dbReference type="ChEBI" id="CHEBI:58210"/>
    </cofactor>
    <text evidence="9 11">Binds 1 FMN per subunit.</text>
</comment>
<comment type="caution">
    <text evidence="9">Lacks conserved residue(s) required for the propagation of feature annotation.</text>
</comment>
<evidence type="ECO:0000256" key="9">
    <source>
        <dbReference type="HAMAP-Rule" id="MF_01629"/>
    </source>
</evidence>
<dbReference type="Proteomes" id="UP000680067">
    <property type="component" value="Unassembled WGS sequence"/>
</dbReference>
<feature type="binding site" evidence="9 10">
    <location>
        <position position="126"/>
    </location>
    <ligand>
        <name>substrate</name>
    </ligand>
</feature>
<evidence type="ECO:0000256" key="5">
    <source>
        <dbReference type="ARBA" id="ARBA00022630"/>
    </source>
</evidence>
<evidence type="ECO:0000259" key="13">
    <source>
        <dbReference type="Pfam" id="PF10590"/>
    </source>
</evidence>
<dbReference type="InterPro" id="IPR019740">
    <property type="entry name" value="Pyridox_Oxase_CS"/>
</dbReference>
<evidence type="ECO:0000313" key="15">
    <source>
        <dbReference type="Proteomes" id="UP000680067"/>
    </source>
</evidence>
<keyword evidence="6 9" id="KW-0288">FMN</keyword>
<comment type="subunit">
    <text evidence="4 9">Homodimer.</text>
</comment>
<proteinExistence type="inferred from homology"/>
<evidence type="ECO:0000313" key="14">
    <source>
        <dbReference type="EMBL" id="MBR7783135.1"/>
    </source>
</evidence>
<dbReference type="PROSITE" id="PS01064">
    <property type="entry name" value="PYRIDOX_OXIDASE"/>
    <property type="match status" value="1"/>
</dbReference>
<comment type="caution">
    <text evidence="14">The sequence shown here is derived from an EMBL/GenBank/DDBJ whole genome shotgun (WGS) entry which is preliminary data.</text>
</comment>
<feature type="binding site" evidence="9 11">
    <location>
        <position position="193"/>
    </location>
    <ligand>
        <name>FMN</name>
        <dbReference type="ChEBI" id="CHEBI:58210"/>
    </ligand>
</feature>
<evidence type="ECO:0000256" key="7">
    <source>
        <dbReference type="ARBA" id="ARBA00023002"/>
    </source>
</evidence>
<reference evidence="14" key="1">
    <citation type="submission" date="2021-04" db="EMBL/GenBank/DDBJ databases">
        <title>novel species isolated from subtropical streams in China.</title>
        <authorList>
            <person name="Lu H."/>
        </authorList>
    </citation>
    <scope>NUCLEOTIDE SEQUENCE</scope>
    <source>
        <strain evidence="14">LFS511W</strain>
    </source>
</reference>
<evidence type="ECO:0000256" key="8">
    <source>
        <dbReference type="ARBA" id="ARBA00023096"/>
    </source>
</evidence>
<feature type="domain" description="Pyridoxine 5'-phosphate oxidase dimerisation C-terminal" evidence="13">
    <location>
        <begin position="170"/>
        <end position="211"/>
    </location>
</feature>
<feature type="binding site" evidence="9 11">
    <location>
        <begin position="139"/>
        <end position="140"/>
    </location>
    <ligand>
        <name>FMN</name>
        <dbReference type="ChEBI" id="CHEBI:58210"/>
    </ligand>
</feature>
<comment type="pathway">
    <text evidence="1 9">Cofactor metabolism; pyridoxal 5'-phosphate salvage; pyridoxal 5'-phosphate from pyridoxamine 5'-phosphate: step 1/1.</text>
</comment>
<dbReference type="AlphaFoldDB" id="A0A941DNH5"/>
<feature type="binding site" evidence="9 10">
    <location>
        <position position="122"/>
    </location>
    <ligand>
        <name>substrate</name>
    </ligand>
</feature>
<dbReference type="GO" id="GO:0010181">
    <property type="term" value="F:FMN binding"/>
    <property type="evidence" value="ECO:0007669"/>
    <property type="project" value="UniProtKB-UniRule"/>
</dbReference>
<evidence type="ECO:0000256" key="6">
    <source>
        <dbReference type="ARBA" id="ARBA00022643"/>
    </source>
</evidence>
<feature type="binding site" evidence="9 11">
    <location>
        <position position="104"/>
    </location>
    <ligand>
        <name>FMN</name>
        <dbReference type="ChEBI" id="CHEBI:58210"/>
    </ligand>
</feature>
<feature type="binding site" evidence="9 10">
    <location>
        <begin position="189"/>
        <end position="191"/>
    </location>
    <ligand>
        <name>substrate</name>
    </ligand>
</feature>
<organism evidence="14 15">
    <name type="scientific">Undibacterium luofuense</name>
    <dbReference type="NCBI Taxonomy" id="2828733"/>
    <lineage>
        <taxon>Bacteria</taxon>
        <taxon>Pseudomonadati</taxon>
        <taxon>Pseudomonadota</taxon>
        <taxon>Betaproteobacteria</taxon>
        <taxon>Burkholderiales</taxon>
        <taxon>Oxalobacteraceae</taxon>
        <taxon>Undibacterium</taxon>
    </lineage>
</organism>
<dbReference type="HAMAP" id="MF_01629">
    <property type="entry name" value="PdxH"/>
    <property type="match status" value="1"/>
</dbReference>
<dbReference type="InterPro" id="IPR011576">
    <property type="entry name" value="Pyridox_Oxase_N"/>
</dbReference>
<dbReference type="GO" id="GO:0008615">
    <property type="term" value="P:pyridoxine biosynthetic process"/>
    <property type="evidence" value="ECO:0007669"/>
    <property type="project" value="UniProtKB-UniRule"/>
</dbReference>
<feature type="binding site" evidence="9 11">
    <location>
        <begin position="75"/>
        <end position="76"/>
    </location>
    <ligand>
        <name>FMN</name>
        <dbReference type="ChEBI" id="CHEBI:58210"/>
    </ligand>
</feature>
<dbReference type="Pfam" id="PF10590">
    <property type="entry name" value="PNP_phzG_C"/>
    <property type="match status" value="1"/>
</dbReference>
<sequence length="211" mass="24076">MSIADIRTDYQRDQLTETDVAADPFAQFSRWFDQALTAGVPEVNAMTLSTVSAEGKPSGRIVLIKDYDQRGFSWFTNYDSAKGQDLASNPFASLLFFWIPLERQVRIEGRVEKLSDAENDTYFFSRPVGSQQGAHASHQSQPIANREALEQQLVDVVAKFGDQPPRPAHWGGYRLIPERIEFWQGRPSRLHDRIVYEKQTDGSWSIQRLQP</sequence>
<feature type="binding site" evidence="9 10">
    <location>
        <position position="130"/>
    </location>
    <ligand>
        <name>substrate</name>
    </ligand>
</feature>
<feature type="binding site" evidence="9 11">
    <location>
        <position position="82"/>
    </location>
    <ligand>
        <name>FMN</name>
        <dbReference type="ChEBI" id="CHEBI:58210"/>
    </ligand>
</feature>
<dbReference type="Pfam" id="PF01243">
    <property type="entry name" value="PNPOx_N"/>
    <property type="match status" value="1"/>
</dbReference>
<evidence type="ECO:0000256" key="2">
    <source>
        <dbReference type="ARBA" id="ARBA00005037"/>
    </source>
</evidence>
<evidence type="ECO:0000256" key="4">
    <source>
        <dbReference type="ARBA" id="ARBA00011738"/>
    </source>
</evidence>
<name>A0A941DNH5_9BURK</name>
<accession>A0A941DNH5</accession>
<comment type="catalytic activity">
    <reaction evidence="9">
        <text>pyridoxamine 5'-phosphate + O2 + H2O = pyridoxal 5'-phosphate + H2O2 + NH4(+)</text>
        <dbReference type="Rhea" id="RHEA:15817"/>
        <dbReference type="ChEBI" id="CHEBI:15377"/>
        <dbReference type="ChEBI" id="CHEBI:15379"/>
        <dbReference type="ChEBI" id="CHEBI:16240"/>
        <dbReference type="ChEBI" id="CHEBI:28938"/>
        <dbReference type="ChEBI" id="CHEBI:58451"/>
        <dbReference type="ChEBI" id="CHEBI:597326"/>
        <dbReference type="EC" id="1.4.3.5"/>
    </reaction>
</comment>
<keyword evidence="8 9" id="KW-0664">Pyridoxine biosynthesis</keyword>
<dbReference type="PANTHER" id="PTHR10851">
    <property type="entry name" value="PYRIDOXINE-5-PHOSPHATE OXIDASE"/>
    <property type="match status" value="1"/>
</dbReference>
<comment type="pathway">
    <text evidence="2 9">Cofactor metabolism; pyridoxal 5'-phosphate salvage; pyridoxal 5'-phosphate from pyridoxine 5'-phosphate: step 1/1.</text>
</comment>
<comment type="function">
    <text evidence="9">Catalyzes the oxidation of either pyridoxine 5'-phosphate (PNP) or pyridoxamine 5'-phosphate (PMP) into pyridoxal 5'-phosphate (PLP).</text>
</comment>
<dbReference type="InterPro" id="IPR000659">
    <property type="entry name" value="Pyridox_Oxase"/>
</dbReference>
<evidence type="ECO:0000256" key="1">
    <source>
        <dbReference type="ARBA" id="ARBA00004738"/>
    </source>
</evidence>
<feature type="binding site" evidence="9 10">
    <location>
        <position position="65"/>
    </location>
    <ligand>
        <name>substrate</name>
    </ligand>
</feature>
<dbReference type="Gene3D" id="2.30.110.10">
    <property type="entry name" value="Electron Transport, Fmn-binding Protein, Chain A"/>
    <property type="match status" value="1"/>
</dbReference>
<keyword evidence="5 9" id="KW-0285">Flavoprotein</keyword>
<evidence type="ECO:0000259" key="12">
    <source>
        <dbReference type="Pfam" id="PF01243"/>
    </source>
</evidence>
<feature type="binding site" evidence="9 11">
    <location>
        <position position="183"/>
    </location>
    <ligand>
        <name>FMN</name>
        <dbReference type="ChEBI" id="CHEBI:58210"/>
    </ligand>
</feature>
<dbReference type="NCBIfam" id="TIGR00558">
    <property type="entry name" value="pdxH"/>
    <property type="match status" value="1"/>
</dbReference>
<feature type="binding site" evidence="9 11">
    <location>
        <begin position="60"/>
        <end position="65"/>
    </location>
    <ligand>
        <name>FMN</name>
        <dbReference type="ChEBI" id="CHEBI:58210"/>
    </ligand>
</feature>
<evidence type="ECO:0000256" key="11">
    <source>
        <dbReference type="PIRSR" id="PIRSR000190-2"/>
    </source>
</evidence>
<evidence type="ECO:0000256" key="10">
    <source>
        <dbReference type="PIRSR" id="PIRSR000190-1"/>
    </source>
</evidence>
<dbReference type="FunFam" id="2.30.110.10:FF:000005">
    <property type="entry name" value="NAD(P)H-hydrate epimerase"/>
    <property type="match status" value="1"/>
</dbReference>
<dbReference type="GO" id="GO:0004733">
    <property type="term" value="F:pyridoxamine phosphate oxidase activity"/>
    <property type="evidence" value="ECO:0007669"/>
    <property type="project" value="UniProtKB-UniRule"/>
</dbReference>
<keyword evidence="15" id="KW-1185">Reference proteome</keyword>
<dbReference type="EC" id="1.4.3.5" evidence="9"/>
<protein>
    <recommendedName>
        <fullName evidence="9">Pyridoxine/pyridoxamine 5'-phosphate oxidase</fullName>
        <ecNumber evidence="9">1.4.3.5</ecNumber>
    </recommendedName>
    <alternativeName>
        <fullName evidence="9">PNP/PMP oxidase</fullName>
        <shortName evidence="9">PNPOx</shortName>
    </alternativeName>
    <alternativeName>
        <fullName evidence="9">Pyridoxal 5'-phosphate synthase</fullName>
    </alternativeName>
</protein>
<dbReference type="InterPro" id="IPR019576">
    <property type="entry name" value="Pyridoxamine_oxidase_dimer_C"/>
</dbReference>